<protein>
    <submittedName>
        <fullName evidence="2">Uncharacterized protein</fullName>
    </submittedName>
</protein>
<evidence type="ECO:0000256" key="1">
    <source>
        <dbReference type="SAM" id="MobiDB-lite"/>
    </source>
</evidence>
<dbReference type="Proteomes" id="UP000018144">
    <property type="component" value="Unassembled WGS sequence"/>
</dbReference>
<name>U4KY58_PYROM</name>
<gene>
    <name evidence="2" type="ORF">PCON_06704</name>
</gene>
<sequence length="397" mass="44696">MPDWNIVTVCPEHQYCSAYLPPYDGTIQDVWVMQIPEFPWDGFHLPVHMPYEWLMQLEPDPNVPMPRINPYEANFELDKFLDRVWLYDDDEVPDGCSKYGPDKFDPNWKPWCEKRKDRHEGLMKRSEPVTTTLATITKATKATSTPVPKNHENRNLRAQAEDFDTAGYQLGDFTQFEGESILPTDMESWELVDPESEVDELFPPTYEESGELNEITPSEVDEVMDELIDGAAPSVNDELIDDTVDSSIDPDAAEESTDSDSFISEPIDGAATPISVESSDEDTSSADAEPIDDTADSSISPDAPEKSAGSDPSIYEPIDGDAPHVTVDGSSLTDEEFQGDGRESFYSWYYDNLLGDGDVLAVKRRDLVEGYNAWLSLCNEVGYCECMKTSEWRRNLE</sequence>
<evidence type="ECO:0000313" key="2">
    <source>
        <dbReference type="EMBL" id="CCX07117.1"/>
    </source>
</evidence>
<dbReference type="AlphaFoldDB" id="U4KY58"/>
<dbReference type="OrthoDB" id="10450911at2759"/>
<dbReference type="EMBL" id="HF935332">
    <property type="protein sequence ID" value="CCX07117.1"/>
    <property type="molecule type" value="Genomic_DNA"/>
</dbReference>
<organism evidence="2 3">
    <name type="scientific">Pyronema omphalodes (strain CBS 100304)</name>
    <name type="common">Pyronema confluens</name>
    <dbReference type="NCBI Taxonomy" id="1076935"/>
    <lineage>
        <taxon>Eukaryota</taxon>
        <taxon>Fungi</taxon>
        <taxon>Dikarya</taxon>
        <taxon>Ascomycota</taxon>
        <taxon>Pezizomycotina</taxon>
        <taxon>Pezizomycetes</taxon>
        <taxon>Pezizales</taxon>
        <taxon>Pyronemataceae</taxon>
        <taxon>Pyronema</taxon>
    </lineage>
</organism>
<feature type="region of interest" description="Disordered" evidence="1">
    <location>
        <begin position="232"/>
        <end position="314"/>
    </location>
</feature>
<accession>U4KY58</accession>
<proteinExistence type="predicted"/>
<feature type="compositionally biased region" description="Acidic residues" evidence="1">
    <location>
        <begin position="278"/>
        <end position="295"/>
    </location>
</feature>
<keyword evidence="3" id="KW-1185">Reference proteome</keyword>
<reference evidence="2 3" key="1">
    <citation type="journal article" date="2013" name="PLoS Genet.">
        <title>The genome and development-dependent transcriptomes of Pyronema confluens: a window into fungal evolution.</title>
        <authorList>
            <person name="Traeger S."/>
            <person name="Altegoer F."/>
            <person name="Freitag M."/>
            <person name="Gabaldon T."/>
            <person name="Kempken F."/>
            <person name="Kumar A."/>
            <person name="Marcet-Houben M."/>
            <person name="Poggeler S."/>
            <person name="Stajich J.E."/>
            <person name="Nowrousian M."/>
        </authorList>
    </citation>
    <scope>NUCLEOTIDE SEQUENCE [LARGE SCALE GENOMIC DNA]</scope>
    <source>
        <strain evidence="3">CBS 100304</strain>
        <tissue evidence="2">Vegetative mycelium</tissue>
    </source>
</reference>
<evidence type="ECO:0000313" key="3">
    <source>
        <dbReference type="Proteomes" id="UP000018144"/>
    </source>
</evidence>